<feature type="site" description="Important for substrate specificity" evidence="4">
    <location>
        <position position="70"/>
    </location>
</feature>
<evidence type="ECO:0000313" key="6">
    <source>
        <dbReference type="Proteomes" id="UP001501600"/>
    </source>
</evidence>
<dbReference type="EMBL" id="BAABLF010000029">
    <property type="protein sequence ID" value="GAA5194517.1"/>
    <property type="molecule type" value="Genomic_DNA"/>
</dbReference>
<feature type="active site" description="Proton acceptor" evidence="4">
    <location>
        <position position="69"/>
    </location>
</feature>
<dbReference type="InterPro" id="IPR003697">
    <property type="entry name" value="Maf-like"/>
</dbReference>
<dbReference type="InterPro" id="IPR029001">
    <property type="entry name" value="ITPase-like_fam"/>
</dbReference>
<comment type="caution">
    <text evidence="5">The sequence shown here is derived from an EMBL/GenBank/DDBJ whole genome shotgun (WGS) entry which is preliminary data.</text>
</comment>
<protein>
    <recommendedName>
        <fullName evidence="4">dTTP/UTP pyrophosphatase</fullName>
        <shortName evidence="4">dTTPase/UTPase</shortName>
        <ecNumber evidence="4">3.6.1.9</ecNumber>
    </recommendedName>
    <alternativeName>
        <fullName evidence="4">Nucleoside triphosphate pyrophosphatase</fullName>
    </alternativeName>
    <alternativeName>
        <fullName evidence="4">Nucleotide pyrophosphatase</fullName>
        <shortName evidence="4">Nucleotide PPase</shortName>
    </alternativeName>
</protein>
<sequence>MKLCLASSSPRRQALLAQLGYRFSVVAPDIDETPRPAETPEAYVARMAREKAEAGRALCEPDSWVLGSDTIVVQDGQLLGKPADQADGLAMLRALSGRSHRVMTAVALAGPGRCRDTLVSTKVIFCPLSETQMLDYWRTGEPADKAGGYGIQGLGGNFVRAIEGSYSAVVGLPLVETRELIEQMTAE</sequence>
<keyword evidence="3 4" id="KW-0546">Nucleotide metabolism</keyword>
<keyword evidence="2 4" id="KW-0378">Hydrolase</keyword>
<evidence type="ECO:0000256" key="3">
    <source>
        <dbReference type="ARBA" id="ARBA00023080"/>
    </source>
</evidence>
<organism evidence="5 6">
    <name type="scientific">Ferrimonas gelatinilytica</name>
    <dbReference type="NCBI Taxonomy" id="1255257"/>
    <lineage>
        <taxon>Bacteria</taxon>
        <taxon>Pseudomonadati</taxon>
        <taxon>Pseudomonadota</taxon>
        <taxon>Gammaproteobacteria</taxon>
        <taxon>Alteromonadales</taxon>
        <taxon>Ferrimonadaceae</taxon>
        <taxon>Ferrimonas</taxon>
    </lineage>
</organism>
<dbReference type="NCBIfam" id="TIGR00172">
    <property type="entry name" value="maf"/>
    <property type="match status" value="1"/>
</dbReference>
<comment type="function">
    <text evidence="4">Nucleoside triphosphate pyrophosphatase that hydrolyzes dTTP and UTP. May have a dual role in cell division arrest and in preventing the incorporation of modified nucleotides into cellular nucleic acids.</text>
</comment>
<proteinExistence type="inferred from homology"/>
<dbReference type="SUPFAM" id="SSF52972">
    <property type="entry name" value="ITPase-like"/>
    <property type="match status" value="1"/>
</dbReference>
<evidence type="ECO:0000313" key="5">
    <source>
        <dbReference type="EMBL" id="GAA5194517.1"/>
    </source>
</evidence>
<dbReference type="RefSeq" id="WP_345317756.1">
    <property type="nucleotide sequence ID" value="NZ_BAABLF010000029.1"/>
</dbReference>
<dbReference type="PIRSF" id="PIRSF006305">
    <property type="entry name" value="Maf"/>
    <property type="match status" value="1"/>
</dbReference>
<keyword evidence="6" id="KW-1185">Reference proteome</keyword>
<gene>
    <name evidence="5" type="ORF">GCM10025772_27620</name>
</gene>
<feature type="site" description="Important for substrate specificity" evidence="4">
    <location>
        <position position="152"/>
    </location>
</feature>
<dbReference type="HAMAP" id="MF_00528">
    <property type="entry name" value="Maf"/>
    <property type="match status" value="1"/>
</dbReference>
<dbReference type="Gene3D" id="3.90.950.10">
    <property type="match status" value="1"/>
</dbReference>
<dbReference type="PANTHER" id="PTHR43213:SF5">
    <property type="entry name" value="BIFUNCTIONAL DTTP_UTP PYROPHOSPHATASE_METHYLTRANSFERASE PROTEIN-RELATED"/>
    <property type="match status" value="1"/>
</dbReference>
<name>A0ABP9SDE0_9GAMM</name>
<evidence type="ECO:0000256" key="2">
    <source>
        <dbReference type="ARBA" id="ARBA00022801"/>
    </source>
</evidence>
<dbReference type="Proteomes" id="UP001501600">
    <property type="component" value="Unassembled WGS sequence"/>
</dbReference>
<reference evidence="6" key="1">
    <citation type="journal article" date="2019" name="Int. J. Syst. Evol. Microbiol.">
        <title>The Global Catalogue of Microorganisms (GCM) 10K type strain sequencing project: providing services to taxonomists for standard genome sequencing and annotation.</title>
        <authorList>
            <consortium name="The Broad Institute Genomics Platform"/>
            <consortium name="The Broad Institute Genome Sequencing Center for Infectious Disease"/>
            <person name="Wu L."/>
            <person name="Ma J."/>
        </authorList>
    </citation>
    <scope>NUCLEOTIDE SEQUENCE [LARGE SCALE GENOMIC DNA]</scope>
    <source>
        <strain evidence="6">JCM 18720</strain>
    </source>
</reference>
<dbReference type="EC" id="3.6.1.9" evidence="4"/>
<comment type="caution">
    <text evidence="4">Lacks conserved residue(s) required for the propagation of feature annotation.</text>
</comment>
<comment type="cofactor">
    <cofactor evidence="1 4">
        <name>a divalent metal cation</name>
        <dbReference type="ChEBI" id="CHEBI:60240"/>
    </cofactor>
</comment>
<comment type="catalytic activity">
    <reaction evidence="4">
        <text>dTTP + H2O = dTMP + diphosphate + H(+)</text>
        <dbReference type="Rhea" id="RHEA:28534"/>
        <dbReference type="ChEBI" id="CHEBI:15377"/>
        <dbReference type="ChEBI" id="CHEBI:15378"/>
        <dbReference type="ChEBI" id="CHEBI:33019"/>
        <dbReference type="ChEBI" id="CHEBI:37568"/>
        <dbReference type="ChEBI" id="CHEBI:63528"/>
        <dbReference type="EC" id="3.6.1.9"/>
    </reaction>
</comment>
<dbReference type="CDD" id="cd00555">
    <property type="entry name" value="Maf"/>
    <property type="match status" value="1"/>
</dbReference>
<keyword evidence="4" id="KW-0963">Cytoplasm</keyword>
<evidence type="ECO:0000256" key="1">
    <source>
        <dbReference type="ARBA" id="ARBA00001968"/>
    </source>
</evidence>
<comment type="catalytic activity">
    <reaction evidence="4">
        <text>UTP + H2O = UMP + diphosphate + H(+)</text>
        <dbReference type="Rhea" id="RHEA:29395"/>
        <dbReference type="ChEBI" id="CHEBI:15377"/>
        <dbReference type="ChEBI" id="CHEBI:15378"/>
        <dbReference type="ChEBI" id="CHEBI:33019"/>
        <dbReference type="ChEBI" id="CHEBI:46398"/>
        <dbReference type="ChEBI" id="CHEBI:57865"/>
        <dbReference type="EC" id="3.6.1.9"/>
    </reaction>
</comment>
<dbReference type="PANTHER" id="PTHR43213">
    <property type="entry name" value="BIFUNCTIONAL DTTP/UTP PYROPHOSPHATASE/METHYLTRANSFERASE PROTEIN-RELATED"/>
    <property type="match status" value="1"/>
</dbReference>
<comment type="subcellular location">
    <subcellularLocation>
        <location evidence="4">Cytoplasm</location>
    </subcellularLocation>
</comment>
<evidence type="ECO:0000256" key="4">
    <source>
        <dbReference type="HAMAP-Rule" id="MF_00528"/>
    </source>
</evidence>
<feature type="site" description="Important for substrate specificity" evidence="4">
    <location>
        <position position="11"/>
    </location>
</feature>
<comment type="similarity">
    <text evidence="4">Belongs to the Maf family. YhdE subfamily.</text>
</comment>
<dbReference type="Pfam" id="PF02545">
    <property type="entry name" value="Maf"/>
    <property type="match status" value="1"/>
</dbReference>
<accession>A0ABP9SDE0</accession>